<reference evidence="2" key="1">
    <citation type="submission" date="2005-10" db="EMBL/GenBank/DDBJ databases">
        <authorList>
            <person name="Loftus B.J."/>
            <person name="Nene V.M."/>
            <person name="Hannick L.I."/>
            <person name="Bidwell S."/>
            <person name="Haas B."/>
            <person name="Amedeo P."/>
            <person name="Orvis J."/>
            <person name="Wortman J.R."/>
            <person name="White O.R."/>
            <person name="Salzberg S."/>
            <person name="Shumway M."/>
            <person name="Koo H."/>
            <person name="Zhao Y."/>
            <person name="Holmes M."/>
            <person name="Miller J."/>
            <person name="Schatz M."/>
            <person name="Pop M."/>
            <person name="Pai G."/>
            <person name="Utterback T."/>
            <person name="Rogers Y.-H."/>
            <person name="Kravitz S."/>
            <person name="Fraser C.M."/>
        </authorList>
    </citation>
    <scope>NUCLEOTIDE SEQUENCE</scope>
    <source>
        <strain evidence="2">Liverpool</strain>
    </source>
</reference>
<dbReference type="EMBL" id="CH477340">
    <property type="protein sequence ID" value="EAT43125.1"/>
    <property type="molecule type" value="Genomic_DNA"/>
</dbReference>
<evidence type="ECO:0000313" key="3">
    <source>
        <dbReference type="Proteomes" id="UP000682892"/>
    </source>
</evidence>
<evidence type="ECO:0000256" key="1">
    <source>
        <dbReference type="SAM" id="MobiDB-lite"/>
    </source>
</evidence>
<reference evidence="2" key="3">
    <citation type="submission" date="2012-09" db="EMBL/GenBank/DDBJ databases">
        <authorList>
            <consortium name="VectorBase"/>
        </authorList>
    </citation>
    <scope>NUCLEOTIDE SEQUENCE</scope>
    <source>
        <strain evidence="2">Liverpool</strain>
    </source>
</reference>
<name>Q17A39_AEDAE</name>
<feature type="region of interest" description="Disordered" evidence="1">
    <location>
        <begin position="80"/>
        <end position="123"/>
    </location>
</feature>
<proteinExistence type="predicted"/>
<accession>Q17A39</accession>
<evidence type="ECO:0000313" key="2">
    <source>
        <dbReference type="EMBL" id="EAT43125.1"/>
    </source>
</evidence>
<dbReference type="HOGENOM" id="CLU_1742051_0_0_1"/>
<dbReference type="PaxDb" id="7159-AAEL005421-PA"/>
<dbReference type="Proteomes" id="UP000682892">
    <property type="component" value="Unassembled WGS sequence"/>
</dbReference>
<feature type="region of interest" description="Disordered" evidence="1">
    <location>
        <begin position="28"/>
        <end position="52"/>
    </location>
</feature>
<protein>
    <submittedName>
        <fullName evidence="2">AAEL005421-PA</fullName>
    </submittedName>
</protein>
<reference evidence="2" key="2">
    <citation type="journal article" date="2007" name="Science">
        <title>Genome sequence of Aedes aegypti, a major arbovirus vector.</title>
        <authorList>
            <person name="Nene V."/>
            <person name="Wortman J.R."/>
            <person name="Lawson D."/>
            <person name="Haas B."/>
            <person name="Kodira C."/>
            <person name="Tu Z.J."/>
            <person name="Loftus B."/>
            <person name="Xi Z."/>
            <person name="Megy K."/>
            <person name="Grabherr M."/>
            <person name="Ren Q."/>
            <person name="Zdobnov E.M."/>
            <person name="Lobo N.F."/>
            <person name="Campbell K.S."/>
            <person name="Brown S.E."/>
            <person name="Bonaldo M.F."/>
            <person name="Zhu J."/>
            <person name="Sinkins S.P."/>
            <person name="Hogenkamp D.G."/>
            <person name="Amedeo P."/>
            <person name="Arensburger P."/>
            <person name="Atkinson P.W."/>
            <person name="Bidwell S."/>
            <person name="Biedler J."/>
            <person name="Birney E."/>
            <person name="Bruggner R.V."/>
            <person name="Costas J."/>
            <person name="Coy M.R."/>
            <person name="Crabtree J."/>
            <person name="Crawford M."/>
            <person name="Debruyn B."/>
            <person name="Decaprio D."/>
            <person name="Eiglmeier K."/>
            <person name="Eisenstadt E."/>
            <person name="El-Dorry H."/>
            <person name="Gelbart W.M."/>
            <person name="Gomes S.L."/>
            <person name="Hammond M."/>
            <person name="Hannick L.I."/>
            <person name="Hogan J.R."/>
            <person name="Holmes M.H."/>
            <person name="Jaffe D."/>
            <person name="Johnston J.S."/>
            <person name="Kennedy R.C."/>
            <person name="Koo H."/>
            <person name="Kravitz S."/>
            <person name="Kriventseva E.V."/>
            <person name="Kulp D."/>
            <person name="Labutti K."/>
            <person name="Lee E."/>
            <person name="Li S."/>
            <person name="Lovin D.D."/>
            <person name="Mao C."/>
            <person name="Mauceli E."/>
            <person name="Menck C.F."/>
            <person name="Miller J.R."/>
            <person name="Montgomery P."/>
            <person name="Mori A."/>
            <person name="Nascimento A.L."/>
            <person name="Naveira H.F."/>
            <person name="Nusbaum C."/>
            <person name="O'leary S."/>
            <person name="Orvis J."/>
            <person name="Pertea M."/>
            <person name="Quesneville H."/>
            <person name="Reidenbach K.R."/>
            <person name="Rogers Y.H."/>
            <person name="Roth C.W."/>
            <person name="Schneider J.R."/>
            <person name="Schatz M."/>
            <person name="Shumway M."/>
            <person name="Stanke M."/>
            <person name="Stinson E.O."/>
            <person name="Tubio J.M."/>
            <person name="Vanzee J.P."/>
            <person name="Verjovski-Almeida S."/>
            <person name="Werner D."/>
            <person name="White O."/>
            <person name="Wyder S."/>
            <person name="Zeng Q."/>
            <person name="Zhao Q."/>
            <person name="Zhao Y."/>
            <person name="Hill C.A."/>
            <person name="Raikhel A.S."/>
            <person name="Soares M.B."/>
            <person name="Knudson D.L."/>
            <person name="Lee N.H."/>
            <person name="Galagan J."/>
            <person name="Salzberg S.L."/>
            <person name="Paulsen I.T."/>
            <person name="Dimopoulos G."/>
            <person name="Collins F.H."/>
            <person name="Birren B."/>
            <person name="Fraser-Liggett C.M."/>
            <person name="Severson D.W."/>
        </authorList>
    </citation>
    <scope>NUCLEOTIDE SEQUENCE [LARGE SCALE GENOMIC DNA]</scope>
    <source>
        <strain evidence="2">Liverpool</strain>
    </source>
</reference>
<feature type="compositionally biased region" description="Basic residues" evidence="1">
    <location>
        <begin position="89"/>
        <end position="98"/>
    </location>
</feature>
<organism evidence="2 3">
    <name type="scientific">Aedes aegypti</name>
    <name type="common">Yellowfever mosquito</name>
    <name type="synonym">Culex aegypti</name>
    <dbReference type="NCBI Taxonomy" id="7159"/>
    <lineage>
        <taxon>Eukaryota</taxon>
        <taxon>Metazoa</taxon>
        <taxon>Ecdysozoa</taxon>
        <taxon>Arthropoda</taxon>
        <taxon>Hexapoda</taxon>
        <taxon>Insecta</taxon>
        <taxon>Pterygota</taxon>
        <taxon>Neoptera</taxon>
        <taxon>Endopterygota</taxon>
        <taxon>Diptera</taxon>
        <taxon>Nematocera</taxon>
        <taxon>Culicoidea</taxon>
        <taxon>Culicidae</taxon>
        <taxon>Culicinae</taxon>
        <taxon>Aedini</taxon>
        <taxon>Aedes</taxon>
        <taxon>Stegomyia</taxon>
    </lineage>
</organism>
<gene>
    <name evidence="2" type="ORF">AaeL_AAEL005421</name>
</gene>
<dbReference type="AlphaFoldDB" id="Q17A39"/>
<sequence length="150" mass="17336">MYNLHSYSSLSFTILVRSVFGSRNAPTIQHQTSGSFKIPAQKLSPQSKPKPDRIFFRPHLIFPRKKEAIIHYKQTALKPIKQHHDLPLRNRRRRRRRNGTFQNPPQRKSDGKKNPQTKAAAAAAPNSLTIFTWKNYLLRLENTESTLGAH</sequence>